<reference evidence="3 4" key="1">
    <citation type="submission" date="2020-08" db="EMBL/GenBank/DDBJ databases">
        <title>Genomic Encyclopedia of Type Strains, Phase IV (KMG-IV): sequencing the most valuable type-strain genomes for metagenomic binning, comparative biology and taxonomic classification.</title>
        <authorList>
            <person name="Goeker M."/>
        </authorList>
    </citation>
    <scope>NUCLEOTIDE SEQUENCE [LARGE SCALE GENOMIC DNA]</scope>
    <source>
        <strain evidence="3 4">DSM 29781</strain>
    </source>
</reference>
<keyword evidence="1" id="KW-1133">Transmembrane helix</keyword>
<dbReference type="InterPro" id="IPR014729">
    <property type="entry name" value="Rossmann-like_a/b/a_fold"/>
</dbReference>
<feature type="transmembrane region" description="Helical" evidence="1">
    <location>
        <begin position="75"/>
        <end position="97"/>
    </location>
</feature>
<dbReference type="RefSeq" id="WP_183963461.1">
    <property type="nucleotide sequence ID" value="NZ_JACHGB010000001.1"/>
</dbReference>
<evidence type="ECO:0000256" key="1">
    <source>
        <dbReference type="SAM" id="Phobius"/>
    </source>
</evidence>
<feature type="domain" description="DUF218" evidence="2">
    <location>
        <begin position="124"/>
        <end position="287"/>
    </location>
</feature>
<name>A0A7W8M760_9BURK</name>
<dbReference type="AlphaFoldDB" id="A0A7W8M760"/>
<proteinExistence type="predicted"/>
<dbReference type="Proteomes" id="UP000532440">
    <property type="component" value="Unassembled WGS sequence"/>
</dbReference>
<dbReference type="PANTHER" id="PTHR30336">
    <property type="entry name" value="INNER MEMBRANE PROTEIN, PROBABLE PERMEASE"/>
    <property type="match status" value="1"/>
</dbReference>
<organism evidence="3 4">
    <name type="scientific">Quisquiliibacterium transsilvanicum</name>
    <dbReference type="NCBI Taxonomy" id="1549638"/>
    <lineage>
        <taxon>Bacteria</taxon>
        <taxon>Pseudomonadati</taxon>
        <taxon>Pseudomonadota</taxon>
        <taxon>Betaproteobacteria</taxon>
        <taxon>Burkholderiales</taxon>
        <taxon>Burkholderiaceae</taxon>
        <taxon>Quisquiliibacterium</taxon>
    </lineage>
</organism>
<sequence length="300" mass="31151">MDLVSLRWLLSNLLLPPAAPLLLAAAGLVLLLTAGARGGADGGARGGAGGGARGPDGGLRGVAARGGSRARAGRVLLAIGLASAWLTSMPLGAQLIARWVEGDLSALTDERLREELAGPRPPGAIVILAGGATHDERERPHRDSVNALTLQRLAQGARIARLTGLPMLLSGGRAPDREYAEAALMARVLEESLGLSARWIEDTSRDTAGNARLTAERLRAAGVGRIVLVTQAYHMRRSQAAFEAAGLEVLAAPHGFMGGVKVDGIGSFLPSAGAVRTSWLALHEALGLVWYRLRGHVQPG</sequence>
<feature type="transmembrane region" description="Helical" evidence="1">
    <location>
        <begin position="13"/>
        <end position="35"/>
    </location>
</feature>
<accession>A0A7W8M760</accession>
<evidence type="ECO:0000313" key="4">
    <source>
        <dbReference type="Proteomes" id="UP000532440"/>
    </source>
</evidence>
<comment type="caution">
    <text evidence="3">The sequence shown here is derived from an EMBL/GenBank/DDBJ whole genome shotgun (WGS) entry which is preliminary data.</text>
</comment>
<evidence type="ECO:0000259" key="2">
    <source>
        <dbReference type="Pfam" id="PF02698"/>
    </source>
</evidence>
<keyword evidence="1" id="KW-0472">Membrane</keyword>
<dbReference type="GO" id="GO:0043164">
    <property type="term" value="P:Gram-negative-bacterium-type cell wall biogenesis"/>
    <property type="evidence" value="ECO:0007669"/>
    <property type="project" value="TreeGrafter"/>
</dbReference>
<dbReference type="PANTHER" id="PTHR30336:SF4">
    <property type="entry name" value="ENVELOPE BIOGENESIS FACTOR ELYC"/>
    <property type="match status" value="1"/>
</dbReference>
<keyword evidence="1" id="KW-0812">Transmembrane</keyword>
<dbReference type="GO" id="GO:0000270">
    <property type="term" value="P:peptidoglycan metabolic process"/>
    <property type="evidence" value="ECO:0007669"/>
    <property type="project" value="TreeGrafter"/>
</dbReference>
<dbReference type="InterPro" id="IPR003848">
    <property type="entry name" value="DUF218"/>
</dbReference>
<keyword evidence="4" id="KW-1185">Reference proteome</keyword>
<protein>
    <submittedName>
        <fullName evidence="3">Uncharacterized SAM-binding protein YcdF (DUF218 family)</fullName>
    </submittedName>
</protein>
<dbReference type="Gene3D" id="3.40.50.620">
    <property type="entry name" value="HUPs"/>
    <property type="match status" value="1"/>
</dbReference>
<dbReference type="GO" id="GO:0005886">
    <property type="term" value="C:plasma membrane"/>
    <property type="evidence" value="ECO:0007669"/>
    <property type="project" value="TreeGrafter"/>
</dbReference>
<dbReference type="Pfam" id="PF02698">
    <property type="entry name" value="DUF218"/>
    <property type="match status" value="1"/>
</dbReference>
<dbReference type="CDD" id="cd06259">
    <property type="entry name" value="YdcF-like"/>
    <property type="match status" value="1"/>
</dbReference>
<evidence type="ECO:0000313" key="3">
    <source>
        <dbReference type="EMBL" id="MBB5270237.1"/>
    </source>
</evidence>
<gene>
    <name evidence="3" type="ORF">HNQ70_000221</name>
</gene>
<dbReference type="EMBL" id="JACHGB010000001">
    <property type="protein sequence ID" value="MBB5270237.1"/>
    <property type="molecule type" value="Genomic_DNA"/>
</dbReference>
<dbReference type="InterPro" id="IPR051599">
    <property type="entry name" value="Cell_Envelope_Assoc"/>
</dbReference>